<evidence type="ECO:0000256" key="4">
    <source>
        <dbReference type="SAM" id="SignalP"/>
    </source>
</evidence>
<dbReference type="AlphaFoldDB" id="A0A9N8YSB7"/>
<keyword evidence="1" id="KW-0880">Kelch repeat</keyword>
<keyword evidence="6" id="KW-1185">Reference proteome</keyword>
<keyword evidence="4" id="KW-0732">Signal</keyword>
<dbReference type="OrthoDB" id="432528at2759"/>
<proteinExistence type="predicted"/>
<name>A0A9N8YSB7_9GLOM</name>
<dbReference type="Proteomes" id="UP000789570">
    <property type="component" value="Unassembled WGS sequence"/>
</dbReference>
<feature type="signal peptide" evidence="4">
    <location>
        <begin position="1"/>
        <end position="23"/>
    </location>
</feature>
<keyword evidence="3" id="KW-0472">Membrane</keyword>
<evidence type="ECO:0000256" key="1">
    <source>
        <dbReference type="ARBA" id="ARBA00022441"/>
    </source>
</evidence>
<dbReference type="Pfam" id="PF24681">
    <property type="entry name" value="Kelch_KLHDC2_KLHL20_DRC7"/>
    <property type="match status" value="1"/>
</dbReference>
<sequence length="368" mass="41089">MSKDSLICIILWISIQLFVEVNSQINPSLRMLHTATLVDEKLYILGGQNINRKDEDSGIIGKEYFYLNVSIPFDTKKLIWNDLTNINIIPAHVGAVSAKGGVNDDIVIYGGRGMPYTENLASVYMFDTKSNQWNIPQITGNSFAKRRSLLGFIDSSKKLYMFAGWVINGNHVNDMIILDTVNLSFREGSRLNAPSPRINYAGVILPSQNIVYMGGMMYDESALTLSEIYLYDTVNDKWSTRQTIGSIPSNRFGLSAVLGLDGQQIIIFGGTNGNEINSIESLYTLNLNTFEWRIPKVSGGNLPASRYYHRANVIGKYMVISFGSLFGGVLLSVGSFFLYNWNKNNRSRAIPTPGENDNQILMIASDRK</sequence>
<protein>
    <submittedName>
        <fullName evidence="5">11039_t:CDS:1</fullName>
    </submittedName>
</protein>
<dbReference type="PANTHER" id="PTHR46093:SF9">
    <property type="entry name" value="DCD DOMAIN-CONTAINING PROTEIN"/>
    <property type="match status" value="1"/>
</dbReference>
<keyword evidence="3" id="KW-1133">Transmembrane helix</keyword>
<evidence type="ECO:0000313" key="6">
    <source>
        <dbReference type="Proteomes" id="UP000789570"/>
    </source>
</evidence>
<gene>
    <name evidence="5" type="ORF">FCALED_LOCUS780</name>
</gene>
<dbReference type="PANTHER" id="PTHR46093">
    <property type="entry name" value="ACYL-COA-BINDING DOMAIN-CONTAINING PROTEIN 5"/>
    <property type="match status" value="1"/>
</dbReference>
<organism evidence="5 6">
    <name type="scientific">Funneliformis caledonium</name>
    <dbReference type="NCBI Taxonomy" id="1117310"/>
    <lineage>
        <taxon>Eukaryota</taxon>
        <taxon>Fungi</taxon>
        <taxon>Fungi incertae sedis</taxon>
        <taxon>Mucoromycota</taxon>
        <taxon>Glomeromycotina</taxon>
        <taxon>Glomeromycetes</taxon>
        <taxon>Glomerales</taxon>
        <taxon>Glomeraceae</taxon>
        <taxon>Funneliformis</taxon>
    </lineage>
</organism>
<evidence type="ECO:0000256" key="2">
    <source>
        <dbReference type="ARBA" id="ARBA00022737"/>
    </source>
</evidence>
<dbReference type="SUPFAM" id="SSF117281">
    <property type="entry name" value="Kelch motif"/>
    <property type="match status" value="1"/>
</dbReference>
<evidence type="ECO:0000256" key="3">
    <source>
        <dbReference type="SAM" id="Phobius"/>
    </source>
</evidence>
<comment type="caution">
    <text evidence="5">The sequence shown here is derived from an EMBL/GenBank/DDBJ whole genome shotgun (WGS) entry which is preliminary data.</text>
</comment>
<keyword evidence="2" id="KW-0677">Repeat</keyword>
<reference evidence="5" key="1">
    <citation type="submission" date="2021-06" db="EMBL/GenBank/DDBJ databases">
        <authorList>
            <person name="Kallberg Y."/>
            <person name="Tangrot J."/>
            <person name="Rosling A."/>
        </authorList>
    </citation>
    <scope>NUCLEOTIDE SEQUENCE</scope>
    <source>
        <strain evidence="5">UK204</strain>
    </source>
</reference>
<feature type="chain" id="PRO_5040508277" evidence="4">
    <location>
        <begin position="24"/>
        <end position="368"/>
    </location>
</feature>
<keyword evidence="3" id="KW-0812">Transmembrane</keyword>
<evidence type="ECO:0000313" key="5">
    <source>
        <dbReference type="EMBL" id="CAG8444271.1"/>
    </source>
</evidence>
<feature type="transmembrane region" description="Helical" evidence="3">
    <location>
        <begin position="317"/>
        <end position="339"/>
    </location>
</feature>
<accession>A0A9N8YSB7</accession>
<dbReference type="EMBL" id="CAJVPQ010000084">
    <property type="protein sequence ID" value="CAG8444271.1"/>
    <property type="molecule type" value="Genomic_DNA"/>
</dbReference>
<dbReference type="InterPro" id="IPR015915">
    <property type="entry name" value="Kelch-typ_b-propeller"/>
</dbReference>
<dbReference type="Gene3D" id="2.120.10.80">
    <property type="entry name" value="Kelch-type beta propeller"/>
    <property type="match status" value="2"/>
</dbReference>